<evidence type="ECO:0000259" key="2">
    <source>
        <dbReference type="Pfam" id="PF01709"/>
    </source>
</evidence>
<dbReference type="InterPro" id="IPR048300">
    <property type="entry name" value="TACO1_YebC-like_2nd/3rd_dom"/>
</dbReference>
<dbReference type="PANTHER" id="PTHR12532">
    <property type="entry name" value="TRANSLATIONAL ACTIVATOR OF CYTOCHROME C OXIDASE 1"/>
    <property type="match status" value="1"/>
</dbReference>
<comment type="similarity">
    <text evidence="1">Belongs to the TACO1 family.</text>
</comment>
<dbReference type="EMBL" id="WHVB01000010">
    <property type="protein sequence ID" value="KAF8478966.1"/>
    <property type="molecule type" value="Genomic_DNA"/>
</dbReference>
<accession>A0A9P5MUB8</accession>
<dbReference type="SUPFAM" id="SSF75625">
    <property type="entry name" value="YebC-like"/>
    <property type="match status" value="1"/>
</dbReference>
<comment type="caution">
    <text evidence="4">The sequence shown here is derived from an EMBL/GenBank/DDBJ whole genome shotgun (WGS) entry which is preliminary data.</text>
</comment>
<dbReference type="InterPro" id="IPR002876">
    <property type="entry name" value="Transcrip_reg_TACO1-like"/>
</dbReference>
<keyword evidence="5" id="KW-1185">Reference proteome</keyword>
<dbReference type="Proteomes" id="UP000759537">
    <property type="component" value="Unassembled WGS sequence"/>
</dbReference>
<dbReference type="AlphaFoldDB" id="A0A9P5MUB8"/>
<evidence type="ECO:0000259" key="3">
    <source>
        <dbReference type="Pfam" id="PF20772"/>
    </source>
</evidence>
<feature type="domain" description="TACO1/YebC-like N-terminal" evidence="3">
    <location>
        <begin position="33"/>
        <end position="104"/>
    </location>
</feature>
<dbReference type="InterPro" id="IPR017856">
    <property type="entry name" value="Integrase-like_N"/>
</dbReference>
<dbReference type="InterPro" id="IPR029072">
    <property type="entry name" value="YebC-like"/>
</dbReference>
<protein>
    <submittedName>
        <fullName evidence="4">YebC-like protein</fullName>
    </submittedName>
</protein>
<organism evidence="4 5">
    <name type="scientific">Russula ochroleuca</name>
    <dbReference type="NCBI Taxonomy" id="152965"/>
    <lineage>
        <taxon>Eukaryota</taxon>
        <taxon>Fungi</taxon>
        <taxon>Dikarya</taxon>
        <taxon>Basidiomycota</taxon>
        <taxon>Agaricomycotina</taxon>
        <taxon>Agaricomycetes</taxon>
        <taxon>Russulales</taxon>
        <taxon>Russulaceae</taxon>
        <taxon>Russula</taxon>
    </lineage>
</organism>
<evidence type="ECO:0000256" key="1">
    <source>
        <dbReference type="ARBA" id="ARBA00008724"/>
    </source>
</evidence>
<sequence length="276" mass="29913">MISMSSRILLLRSNWGPRVRSLSTTAPAYSGNNKWSKIQQKKGVSDIRRGQVYGRVFRDIMITARHGGSADPEKNIALFNVIKKARAGGVPKANIESALQKAAGGKEGAGQLTTYEALAHGSVGLIIECLTDNGNRTLHQMREIFSDHNARFATVMFMFRHRGRARVVLSEQDVAGGGVDRLFDKALAAGAEDFDQVTGTDQGVEVEITCAPKALGRITEAVTQSGLSQGLLSSELVYLPAEDAVEDAERVSGIKELVTDLEENEGTLRVWTTLNL</sequence>
<dbReference type="Pfam" id="PF01709">
    <property type="entry name" value="Transcrip_reg"/>
    <property type="match status" value="1"/>
</dbReference>
<dbReference type="GO" id="GO:0005739">
    <property type="term" value="C:mitochondrion"/>
    <property type="evidence" value="ECO:0007669"/>
    <property type="project" value="TreeGrafter"/>
</dbReference>
<dbReference type="OrthoDB" id="2017544at2759"/>
<reference evidence="4" key="2">
    <citation type="journal article" date="2020" name="Nat. Commun.">
        <title>Large-scale genome sequencing of mycorrhizal fungi provides insights into the early evolution of symbiotic traits.</title>
        <authorList>
            <person name="Miyauchi S."/>
            <person name="Kiss E."/>
            <person name="Kuo A."/>
            <person name="Drula E."/>
            <person name="Kohler A."/>
            <person name="Sanchez-Garcia M."/>
            <person name="Morin E."/>
            <person name="Andreopoulos B."/>
            <person name="Barry K.W."/>
            <person name="Bonito G."/>
            <person name="Buee M."/>
            <person name="Carver A."/>
            <person name="Chen C."/>
            <person name="Cichocki N."/>
            <person name="Clum A."/>
            <person name="Culley D."/>
            <person name="Crous P.W."/>
            <person name="Fauchery L."/>
            <person name="Girlanda M."/>
            <person name="Hayes R.D."/>
            <person name="Keri Z."/>
            <person name="LaButti K."/>
            <person name="Lipzen A."/>
            <person name="Lombard V."/>
            <person name="Magnuson J."/>
            <person name="Maillard F."/>
            <person name="Murat C."/>
            <person name="Nolan M."/>
            <person name="Ohm R.A."/>
            <person name="Pangilinan J."/>
            <person name="Pereira M.F."/>
            <person name="Perotto S."/>
            <person name="Peter M."/>
            <person name="Pfister S."/>
            <person name="Riley R."/>
            <person name="Sitrit Y."/>
            <person name="Stielow J.B."/>
            <person name="Szollosi G."/>
            <person name="Zifcakova L."/>
            <person name="Stursova M."/>
            <person name="Spatafora J.W."/>
            <person name="Tedersoo L."/>
            <person name="Vaario L.M."/>
            <person name="Yamada A."/>
            <person name="Yan M."/>
            <person name="Wang P."/>
            <person name="Xu J."/>
            <person name="Bruns T."/>
            <person name="Baldrian P."/>
            <person name="Vilgalys R."/>
            <person name="Dunand C."/>
            <person name="Henrissat B."/>
            <person name="Grigoriev I.V."/>
            <person name="Hibbett D."/>
            <person name="Nagy L.G."/>
            <person name="Martin F.M."/>
        </authorList>
    </citation>
    <scope>NUCLEOTIDE SEQUENCE</scope>
    <source>
        <strain evidence="4">Prilba</strain>
    </source>
</reference>
<dbReference type="Gene3D" id="1.10.10.200">
    <property type="match status" value="1"/>
</dbReference>
<dbReference type="Gene3D" id="3.30.70.980">
    <property type="match status" value="2"/>
</dbReference>
<dbReference type="InterPro" id="IPR049083">
    <property type="entry name" value="TACO1_YebC_N"/>
</dbReference>
<gene>
    <name evidence="4" type="ORF">DFH94DRAFT_34699</name>
</gene>
<evidence type="ECO:0000313" key="4">
    <source>
        <dbReference type="EMBL" id="KAF8478966.1"/>
    </source>
</evidence>
<reference evidence="4" key="1">
    <citation type="submission" date="2019-10" db="EMBL/GenBank/DDBJ databases">
        <authorList>
            <consortium name="DOE Joint Genome Institute"/>
            <person name="Kuo A."/>
            <person name="Miyauchi S."/>
            <person name="Kiss E."/>
            <person name="Drula E."/>
            <person name="Kohler A."/>
            <person name="Sanchez-Garcia M."/>
            <person name="Andreopoulos B."/>
            <person name="Barry K.W."/>
            <person name="Bonito G."/>
            <person name="Buee M."/>
            <person name="Carver A."/>
            <person name="Chen C."/>
            <person name="Cichocki N."/>
            <person name="Clum A."/>
            <person name="Culley D."/>
            <person name="Crous P.W."/>
            <person name="Fauchery L."/>
            <person name="Girlanda M."/>
            <person name="Hayes R."/>
            <person name="Keri Z."/>
            <person name="LaButti K."/>
            <person name="Lipzen A."/>
            <person name="Lombard V."/>
            <person name="Magnuson J."/>
            <person name="Maillard F."/>
            <person name="Morin E."/>
            <person name="Murat C."/>
            <person name="Nolan M."/>
            <person name="Ohm R."/>
            <person name="Pangilinan J."/>
            <person name="Pereira M."/>
            <person name="Perotto S."/>
            <person name="Peter M."/>
            <person name="Riley R."/>
            <person name="Sitrit Y."/>
            <person name="Stielow B."/>
            <person name="Szollosi G."/>
            <person name="Zifcakova L."/>
            <person name="Stursova M."/>
            <person name="Spatafora J.W."/>
            <person name="Tedersoo L."/>
            <person name="Vaario L.-M."/>
            <person name="Yamada A."/>
            <person name="Yan M."/>
            <person name="Wang P."/>
            <person name="Xu J."/>
            <person name="Bruns T."/>
            <person name="Baldrian P."/>
            <person name="Vilgalys R."/>
            <person name="Henrissat B."/>
            <person name="Grigoriev I.V."/>
            <person name="Hibbett D."/>
            <person name="Nagy L.G."/>
            <person name="Martin F.M."/>
        </authorList>
    </citation>
    <scope>NUCLEOTIDE SEQUENCE</scope>
    <source>
        <strain evidence="4">Prilba</strain>
    </source>
</reference>
<dbReference type="PANTHER" id="PTHR12532:SF0">
    <property type="entry name" value="TRANSLATIONAL ACTIVATOR OF CYTOCHROME C OXIDASE 1"/>
    <property type="match status" value="1"/>
</dbReference>
<feature type="domain" description="TACO1/YebC-like second and third" evidence="2">
    <location>
        <begin position="113"/>
        <end position="273"/>
    </location>
</feature>
<evidence type="ECO:0000313" key="5">
    <source>
        <dbReference type="Proteomes" id="UP000759537"/>
    </source>
</evidence>
<proteinExistence type="inferred from homology"/>
<dbReference type="InterPro" id="IPR026564">
    <property type="entry name" value="Transcrip_reg_TACO1-like_dom3"/>
</dbReference>
<dbReference type="Pfam" id="PF20772">
    <property type="entry name" value="TACO1_YebC_N"/>
    <property type="match status" value="1"/>
</dbReference>
<name>A0A9P5MUB8_9AGAM</name>